<dbReference type="InterPro" id="IPR050955">
    <property type="entry name" value="Plant_Biomass_Hydrol_Est"/>
</dbReference>
<dbReference type="Proteomes" id="UP001166784">
    <property type="component" value="Unassembled WGS sequence"/>
</dbReference>
<protein>
    <submittedName>
        <fullName evidence="5">PHB depolymerase family esterase</fullName>
    </submittedName>
</protein>
<name>A0ABS9T463_9ACTN</name>
<sequence>MKVAFRKAALLITTVTAVGLATLVGTSQAVNHGADGGQSTDLSDASNAGVTDGKAAAGLEKVGNFGSNPGALSMYRYKPDGLPEGSPVVVALHGCNQDATMYFDNAGWQKFADAGKFSVVAPQQELTNNGLKCFNWFEPGDVGRDKGEAQSIKQMVDKTVSDLKADPKKVYITGLSAGGGMTASMMAAYPDVFAGGAVIAGLPHGCANNSGEAWTCMSPGVSKSADQWGDIAKKADPGYSGPRPKVSIWHGTADTKVVPKNATESVKQWTNVLGADQEADGTESLPGGTTRSDYKDGNGDVVVRSYIIDGMAHGTPVKPSEGCGKTGANFFDTICSSQYIAKDWGLGG</sequence>
<dbReference type="RefSeq" id="WP_241062214.1">
    <property type="nucleotide sequence ID" value="NZ_JAKWJU010000002.1"/>
</dbReference>
<organism evidence="5 6">
    <name type="scientific">Streptomyces marispadix</name>
    <dbReference type="NCBI Taxonomy" id="2922868"/>
    <lineage>
        <taxon>Bacteria</taxon>
        <taxon>Bacillati</taxon>
        <taxon>Actinomycetota</taxon>
        <taxon>Actinomycetes</taxon>
        <taxon>Kitasatosporales</taxon>
        <taxon>Streptomycetaceae</taxon>
        <taxon>Streptomyces</taxon>
    </lineage>
</organism>
<reference evidence="5" key="1">
    <citation type="submission" date="2022-03" db="EMBL/GenBank/DDBJ databases">
        <authorList>
            <person name="Santos J.D.N."/>
            <person name="Kallscheuer N."/>
            <person name="Jogler C."/>
            <person name="Lage O.M."/>
        </authorList>
    </citation>
    <scope>NUCLEOTIDE SEQUENCE</scope>
    <source>
        <strain evidence="5">M600PL45_2</strain>
    </source>
</reference>
<feature type="signal peptide" evidence="4">
    <location>
        <begin position="1"/>
        <end position="29"/>
    </location>
</feature>
<dbReference type="NCBIfam" id="TIGR01840">
    <property type="entry name" value="esterase_phb"/>
    <property type="match status" value="1"/>
</dbReference>
<proteinExistence type="predicted"/>
<evidence type="ECO:0000313" key="6">
    <source>
        <dbReference type="Proteomes" id="UP001166784"/>
    </source>
</evidence>
<dbReference type="EMBL" id="JAKWJU010000002">
    <property type="protein sequence ID" value="MCH6163329.1"/>
    <property type="molecule type" value="Genomic_DNA"/>
</dbReference>
<keyword evidence="1 4" id="KW-0732">Signal</keyword>
<dbReference type="PANTHER" id="PTHR43037:SF1">
    <property type="entry name" value="BLL1128 PROTEIN"/>
    <property type="match status" value="1"/>
</dbReference>
<evidence type="ECO:0000256" key="3">
    <source>
        <dbReference type="SAM" id="MobiDB-lite"/>
    </source>
</evidence>
<evidence type="ECO:0000256" key="1">
    <source>
        <dbReference type="ARBA" id="ARBA00022729"/>
    </source>
</evidence>
<reference evidence="5" key="2">
    <citation type="journal article" date="2023" name="Int. J. Syst. Evol. Microbiol.">
        <title>Streptomyces marispadix sp. nov., isolated from marine beach sediment of the Northern Coast of Portugal.</title>
        <authorList>
            <person name="dos Santos J.D.N."/>
            <person name="Vitorino I.R."/>
            <person name="Kallscheuer N."/>
            <person name="Srivastava A."/>
            <person name="Krautwurst S."/>
            <person name="Marz M."/>
            <person name="Jogler C."/>
            <person name="Lobo Da Cunha A."/>
            <person name="Catita J."/>
            <person name="Goncalves H."/>
            <person name="Gonzalez I."/>
            <person name="Reyes F."/>
            <person name="Lage O.M."/>
        </authorList>
    </citation>
    <scope>NUCLEOTIDE SEQUENCE</scope>
    <source>
        <strain evidence="5">M600PL45_2</strain>
    </source>
</reference>
<feature type="chain" id="PRO_5045090986" evidence="4">
    <location>
        <begin position="30"/>
        <end position="348"/>
    </location>
</feature>
<feature type="region of interest" description="Disordered" evidence="3">
    <location>
        <begin position="275"/>
        <end position="296"/>
    </location>
</feature>
<keyword evidence="2" id="KW-0378">Hydrolase</keyword>
<evidence type="ECO:0000256" key="4">
    <source>
        <dbReference type="SAM" id="SignalP"/>
    </source>
</evidence>
<keyword evidence="6" id="KW-1185">Reference proteome</keyword>
<gene>
    <name evidence="5" type="ORF">MMA15_23930</name>
</gene>
<evidence type="ECO:0000313" key="5">
    <source>
        <dbReference type="EMBL" id="MCH6163329.1"/>
    </source>
</evidence>
<dbReference type="PANTHER" id="PTHR43037">
    <property type="entry name" value="UNNAMED PRODUCT-RELATED"/>
    <property type="match status" value="1"/>
</dbReference>
<evidence type="ECO:0000256" key="2">
    <source>
        <dbReference type="ARBA" id="ARBA00022801"/>
    </source>
</evidence>
<accession>A0ABS9T463</accession>
<comment type="caution">
    <text evidence="5">The sequence shown here is derived from an EMBL/GenBank/DDBJ whole genome shotgun (WGS) entry which is preliminary data.</text>
</comment>
<dbReference type="InterPro" id="IPR010126">
    <property type="entry name" value="Esterase_phb"/>
</dbReference>
<dbReference type="InterPro" id="IPR029058">
    <property type="entry name" value="AB_hydrolase_fold"/>
</dbReference>
<dbReference type="Gene3D" id="3.40.50.1820">
    <property type="entry name" value="alpha/beta hydrolase"/>
    <property type="match status" value="1"/>
</dbReference>
<dbReference type="SUPFAM" id="SSF53474">
    <property type="entry name" value="alpha/beta-Hydrolases"/>
    <property type="match status" value="2"/>
</dbReference>
<dbReference type="Pfam" id="PF10503">
    <property type="entry name" value="Esterase_PHB"/>
    <property type="match status" value="1"/>
</dbReference>